<gene>
    <name evidence="1" type="ORF">OIDMADRAFT_17574</name>
</gene>
<proteinExistence type="predicted"/>
<accession>A0A0C3HQI6</accession>
<organism evidence="1 2">
    <name type="scientific">Oidiodendron maius (strain Zn)</name>
    <dbReference type="NCBI Taxonomy" id="913774"/>
    <lineage>
        <taxon>Eukaryota</taxon>
        <taxon>Fungi</taxon>
        <taxon>Dikarya</taxon>
        <taxon>Ascomycota</taxon>
        <taxon>Pezizomycotina</taxon>
        <taxon>Leotiomycetes</taxon>
        <taxon>Leotiomycetes incertae sedis</taxon>
        <taxon>Myxotrichaceae</taxon>
        <taxon>Oidiodendron</taxon>
    </lineage>
</organism>
<evidence type="ECO:0000313" key="1">
    <source>
        <dbReference type="EMBL" id="KIN04562.1"/>
    </source>
</evidence>
<name>A0A0C3HQI6_OIDMZ</name>
<dbReference type="HOGENOM" id="CLU_2498434_0_0_1"/>
<evidence type="ECO:0000313" key="2">
    <source>
        <dbReference type="Proteomes" id="UP000054321"/>
    </source>
</evidence>
<dbReference type="Proteomes" id="UP000054321">
    <property type="component" value="Unassembled WGS sequence"/>
</dbReference>
<reference evidence="1 2" key="1">
    <citation type="submission" date="2014-04" db="EMBL/GenBank/DDBJ databases">
        <authorList>
            <consortium name="DOE Joint Genome Institute"/>
            <person name="Kuo A."/>
            <person name="Martino E."/>
            <person name="Perotto S."/>
            <person name="Kohler A."/>
            <person name="Nagy L.G."/>
            <person name="Floudas D."/>
            <person name="Copeland A."/>
            <person name="Barry K.W."/>
            <person name="Cichocki N."/>
            <person name="Veneault-Fourrey C."/>
            <person name="LaButti K."/>
            <person name="Lindquist E.A."/>
            <person name="Lipzen A."/>
            <person name="Lundell T."/>
            <person name="Morin E."/>
            <person name="Murat C."/>
            <person name="Sun H."/>
            <person name="Tunlid A."/>
            <person name="Henrissat B."/>
            <person name="Grigoriev I.V."/>
            <person name="Hibbett D.S."/>
            <person name="Martin F."/>
            <person name="Nordberg H.P."/>
            <person name="Cantor M.N."/>
            <person name="Hua S.X."/>
        </authorList>
    </citation>
    <scope>NUCLEOTIDE SEQUENCE [LARGE SCALE GENOMIC DNA]</scope>
    <source>
        <strain evidence="1 2">Zn</strain>
    </source>
</reference>
<protein>
    <submittedName>
        <fullName evidence="1">Uncharacterized protein</fullName>
    </submittedName>
</protein>
<keyword evidence="2" id="KW-1185">Reference proteome</keyword>
<reference evidence="2" key="2">
    <citation type="submission" date="2015-01" db="EMBL/GenBank/DDBJ databases">
        <title>Evolutionary Origins and Diversification of the Mycorrhizal Mutualists.</title>
        <authorList>
            <consortium name="DOE Joint Genome Institute"/>
            <consortium name="Mycorrhizal Genomics Consortium"/>
            <person name="Kohler A."/>
            <person name="Kuo A."/>
            <person name="Nagy L.G."/>
            <person name="Floudas D."/>
            <person name="Copeland A."/>
            <person name="Barry K.W."/>
            <person name="Cichocki N."/>
            <person name="Veneault-Fourrey C."/>
            <person name="LaButti K."/>
            <person name="Lindquist E.A."/>
            <person name="Lipzen A."/>
            <person name="Lundell T."/>
            <person name="Morin E."/>
            <person name="Murat C."/>
            <person name="Riley R."/>
            <person name="Ohm R."/>
            <person name="Sun H."/>
            <person name="Tunlid A."/>
            <person name="Henrissat B."/>
            <person name="Grigoriev I.V."/>
            <person name="Hibbett D.S."/>
            <person name="Martin F."/>
        </authorList>
    </citation>
    <scope>NUCLEOTIDE SEQUENCE [LARGE SCALE GENOMIC DNA]</scope>
    <source>
        <strain evidence="2">Zn</strain>
    </source>
</reference>
<dbReference type="EMBL" id="KN832872">
    <property type="protein sequence ID" value="KIN04562.1"/>
    <property type="molecule type" value="Genomic_DNA"/>
</dbReference>
<dbReference type="InParanoid" id="A0A0C3HQI6"/>
<dbReference type="AlphaFoldDB" id="A0A0C3HQI6"/>
<sequence>MLEQTTTRLHILEQDLIIERGKARLNTSQSDKDAEINSLQHELRLKQDIIDGLEKKYELLVDEVKSKDLKIKDLEAWKLRMKMMID</sequence>